<gene>
    <name evidence="2" type="ORF">OE88DRAFT_530713</name>
</gene>
<evidence type="ECO:0000313" key="3">
    <source>
        <dbReference type="Proteomes" id="UP000305948"/>
    </source>
</evidence>
<sequence>MAPRLYKGVGQMGGVSHGRETAWADVQVQMADLYSIGCYSGRHSTQKRGKPNLRQRGLGLYMIGALPLDRPRSIRAWASPDQSSTNVIYTLLRARVFVSTARLADALAVCSTPSTMLAMYPSLTPAPLKRPRGIWKARSAQPAVPAFAFSQAVFGPLRLAVVHSSDTDDTHDSHDDEYEDDDDDDVRSWTSGSSKRRRCSGHYEGAFEPCRGPEPRPRPASTEDNNEGYSGRATPETMSTLSSTTRVGGDYEAWEKLKDDFARAAERYETDDIAGTLPILRQVLTECHKFLMQYDDPSVLYTAETTADDATPNLFTPTEERLARDWGFSNEEDGFFSRPITSQR</sequence>
<organism evidence="2 3">
    <name type="scientific">Heliocybe sulcata</name>
    <dbReference type="NCBI Taxonomy" id="5364"/>
    <lineage>
        <taxon>Eukaryota</taxon>
        <taxon>Fungi</taxon>
        <taxon>Dikarya</taxon>
        <taxon>Basidiomycota</taxon>
        <taxon>Agaricomycotina</taxon>
        <taxon>Agaricomycetes</taxon>
        <taxon>Gloeophyllales</taxon>
        <taxon>Gloeophyllaceae</taxon>
        <taxon>Heliocybe</taxon>
    </lineage>
</organism>
<dbReference type="OrthoDB" id="3204217at2759"/>
<proteinExistence type="predicted"/>
<evidence type="ECO:0000256" key="1">
    <source>
        <dbReference type="SAM" id="MobiDB-lite"/>
    </source>
</evidence>
<evidence type="ECO:0000313" key="2">
    <source>
        <dbReference type="EMBL" id="TFK48489.1"/>
    </source>
</evidence>
<dbReference type="AlphaFoldDB" id="A0A5C3MSN7"/>
<name>A0A5C3MSN7_9AGAM</name>
<feature type="region of interest" description="Disordered" evidence="1">
    <location>
        <begin position="165"/>
        <end position="244"/>
    </location>
</feature>
<feature type="compositionally biased region" description="Basic and acidic residues" evidence="1">
    <location>
        <begin position="165"/>
        <end position="174"/>
    </location>
</feature>
<dbReference type="Proteomes" id="UP000305948">
    <property type="component" value="Unassembled WGS sequence"/>
</dbReference>
<dbReference type="STRING" id="5364.A0A5C3MSN7"/>
<keyword evidence="3" id="KW-1185">Reference proteome</keyword>
<protein>
    <submittedName>
        <fullName evidence="2">Uncharacterized protein</fullName>
    </submittedName>
</protein>
<feature type="compositionally biased region" description="Acidic residues" evidence="1">
    <location>
        <begin position="175"/>
        <end position="185"/>
    </location>
</feature>
<accession>A0A5C3MSN7</accession>
<dbReference type="EMBL" id="ML213519">
    <property type="protein sequence ID" value="TFK48489.1"/>
    <property type="molecule type" value="Genomic_DNA"/>
</dbReference>
<reference evidence="2 3" key="1">
    <citation type="journal article" date="2019" name="Nat. Ecol. Evol.">
        <title>Megaphylogeny resolves global patterns of mushroom evolution.</title>
        <authorList>
            <person name="Varga T."/>
            <person name="Krizsan K."/>
            <person name="Foldi C."/>
            <person name="Dima B."/>
            <person name="Sanchez-Garcia M."/>
            <person name="Sanchez-Ramirez S."/>
            <person name="Szollosi G.J."/>
            <person name="Szarkandi J.G."/>
            <person name="Papp V."/>
            <person name="Albert L."/>
            <person name="Andreopoulos W."/>
            <person name="Angelini C."/>
            <person name="Antonin V."/>
            <person name="Barry K.W."/>
            <person name="Bougher N.L."/>
            <person name="Buchanan P."/>
            <person name="Buyck B."/>
            <person name="Bense V."/>
            <person name="Catcheside P."/>
            <person name="Chovatia M."/>
            <person name="Cooper J."/>
            <person name="Damon W."/>
            <person name="Desjardin D."/>
            <person name="Finy P."/>
            <person name="Geml J."/>
            <person name="Haridas S."/>
            <person name="Hughes K."/>
            <person name="Justo A."/>
            <person name="Karasinski D."/>
            <person name="Kautmanova I."/>
            <person name="Kiss B."/>
            <person name="Kocsube S."/>
            <person name="Kotiranta H."/>
            <person name="LaButti K.M."/>
            <person name="Lechner B.E."/>
            <person name="Liimatainen K."/>
            <person name="Lipzen A."/>
            <person name="Lukacs Z."/>
            <person name="Mihaltcheva S."/>
            <person name="Morgado L.N."/>
            <person name="Niskanen T."/>
            <person name="Noordeloos M.E."/>
            <person name="Ohm R.A."/>
            <person name="Ortiz-Santana B."/>
            <person name="Ovrebo C."/>
            <person name="Racz N."/>
            <person name="Riley R."/>
            <person name="Savchenko A."/>
            <person name="Shiryaev A."/>
            <person name="Soop K."/>
            <person name="Spirin V."/>
            <person name="Szebenyi C."/>
            <person name="Tomsovsky M."/>
            <person name="Tulloss R.E."/>
            <person name="Uehling J."/>
            <person name="Grigoriev I.V."/>
            <person name="Vagvolgyi C."/>
            <person name="Papp T."/>
            <person name="Martin F.M."/>
            <person name="Miettinen O."/>
            <person name="Hibbett D.S."/>
            <person name="Nagy L.G."/>
        </authorList>
    </citation>
    <scope>NUCLEOTIDE SEQUENCE [LARGE SCALE GENOMIC DNA]</scope>
    <source>
        <strain evidence="2 3">OMC1185</strain>
    </source>
</reference>